<dbReference type="InterPro" id="IPR052016">
    <property type="entry name" value="Bact_Sigma-Reg"/>
</dbReference>
<evidence type="ECO:0000256" key="3">
    <source>
        <dbReference type="SAM" id="Phobius"/>
    </source>
</evidence>
<dbReference type="SUPFAM" id="SSF81606">
    <property type="entry name" value="PP2C-like"/>
    <property type="match status" value="1"/>
</dbReference>
<name>A0A6M1T3T8_9BACT</name>
<keyword evidence="3" id="KW-0472">Membrane</keyword>
<comment type="caution">
    <text evidence="5">The sequence shown here is derived from an EMBL/GenBank/DDBJ whole genome shotgun (WGS) entry which is preliminary data.</text>
</comment>
<feature type="domain" description="PPM-type phosphatase" evidence="4">
    <location>
        <begin position="455"/>
        <end position="669"/>
    </location>
</feature>
<dbReference type="InterPro" id="IPR011623">
    <property type="entry name" value="7TMR_DISM_rcpt_extracell_dom1"/>
</dbReference>
<dbReference type="GO" id="GO:0016791">
    <property type="term" value="F:phosphatase activity"/>
    <property type="evidence" value="ECO:0007669"/>
    <property type="project" value="TreeGrafter"/>
</dbReference>
<feature type="transmembrane region" description="Helical" evidence="3">
    <location>
        <begin position="366"/>
        <end position="384"/>
    </location>
</feature>
<dbReference type="InterPro" id="IPR036457">
    <property type="entry name" value="PPM-type-like_dom_sf"/>
</dbReference>
<organism evidence="5 6">
    <name type="scientific">Fodinibius halophilus</name>
    <dbReference type="NCBI Taxonomy" id="1736908"/>
    <lineage>
        <taxon>Bacteria</taxon>
        <taxon>Pseudomonadati</taxon>
        <taxon>Balneolota</taxon>
        <taxon>Balneolia</taxon>
        <taxon>Balneolales</taxon>
        <taxon>Balneolaceae</taxon>
        <taxon>Fodinibius</taxon>
    </lineage>
</organism>
<evidence type="ECO:0000313" key="6">
    <source>
        <dbReference type="Proteomes" id="UP000479132"/>
    </source>
</evidence>
<sequence length="671" mass="76068">MLLSSHKSYAQTSDNVVEISQSDISTDEKIIYITDSWLFKSGDNEEWASPSFTDTTWQKASTYLGSSELGLIDWNGIGWFRFHFKVDSSLVNHPLALIMEQHNGASEIYLDGQLLYEIGEVSTYPEKNIPKRDNKPRPLIIPDTARHVLAVRFANYEASTFEEYNSTAGFRFLIGDLEHAIDATIESTINSPWWQLFFAGGLIAFTVIHFLLYVFYPSEKQHLYFAIFTFFLAALTYSLVKSNYSESPLMAITLFRFSLVSWLLSVIYALRFSYSLLSDQTPRQFWVFLGVGLLLAVGTWFNAGELSLFRELFVLITLVEISRVLTKLFSNNKKGVLIIGGGLAGFAGGIFYTVLTNLDIATGDPVWGNIVGSSVLILSMSIYLSRDFAQTQQHLKEKLKEVQRLSEKSLKQERINKQKELERKLLEAENERKSQELEKARTLQLSMLPKQIPQTEKWDIAVFMETAQEVGGDYYDFSISNDGTLTVALGDATGHGMKAGIMVATAKSYFHTLANDHDNLGIIERMSSGIRNMDLHMMYMGLMLMKCKDDTVQITSAGMPPCLWYRGKENRLEEILLKGMPLGSKVKYPYKNKQFQVQEGDTLVLMSDGLMELFNEDREQLGLERIKRTIKETVDSSASDILTQITKLKDQWSGSKDQEDDITVLVMKAKQ</sequence>
<dbReference type="PANTHER" id="PTHR43156">
    <property type="entry name" value="STAGE II SPORULATION PROTEIN E-RELATED"/>
    <property type="match status" value="1"/>
</dbReference>
<dbReference type="Gene3D" id="3.60.40.10">
    <property type="entry name" value="PPM-type phosphatase domain"/>
    <property type="match status" value="1"/>
</dbReference>
<reference evidence="5 6" key="1">
    <citation type="submission" date="2020-02" db="EMBL/GenBank/DDBJ databases">
        <title>Aliifodinibius halophilus 2W32, complete genome.</title>
        <authorList>
            <person name="Li Y."/>
            <person name="Wu S."/>
        </authorList>
    </citation>
    <scope>NUCLEOTIDE SEQUENCE [LARGE SCALE GENOMIC DNA]</scope>
    <source>
        <strain evidence="5 6">2W32</strain>
    </source>
</reference>
<keyword evidence="3" id="KW-1133">Transmembrane helix</keyword>
<dbReference type="PANTHER" id="PTHR43156:SF9">
    <property type="entry name" value="HAMP DOMAIN-CONTAINING PROTEIN"/>
    <property type="match status" value="1"/>
</dbReference>
<gene>
    <name evidence="5" type="ORF">G3569_05940</name>
</gene>
<feature type="transmembrane region" description="Helical" evidence="3">
    <location>
        <begin position="252"/>
        <end position="273"/>
    </location>
</feature>
<dbReference type="Pfam" id="PF07228">
    <property type="entry name" value="SpoIIE"/>
    <property type="match status" value="1"/>
</dbReference>
<feature type="transmembrane region" description="Helical" evidence="3">
    <location>
        <begin position="193"/>
        <end position="216"/>
    </location>
</feature>
<keyword evidence="6" id="KW-1185">Reference proteome</keyword>
<feature type="transmembrane region" description="Helical" evidence="3">
    <location>
        <begin position="285"/>
        <end position="303"/>
    </location>
</feature>
<dbReference type="Pfam" id="PF07695">
    <property type="entry name" value="7TMR-DISM_7TM"/>
    <property type="match status" value="1"/>
</dbReference>
<dbReference type="RefSeq" id="WP_165267066.1">
    <property type="nucleotide sequence ID" value="NZ_JAALLS010000006.1"/>
</dbReference>
<dbReference type="AlphaFoldDB" id="A0A6M1T3T8"/>
<feature type="coiled-coil region" evidence="2">
    <location>
        <begin position="388"/>
        <end position="445"/>
    </location>
</feature>
<evidence type="ECO:0000259" key="4">
    <source>
        <dbReference type="SMART" id="SM00331"/>
    </source>
</evidence>
<dbReference type="SMART" id="SM00331">
    <property type="entry name" value="PP2C_SIG"/>
    <property type="match status" value="1"/>
</dbReference>
<protein>
    <submittedName>
        <fullName evidence="5">SpoIIE family protein phosphatase</fullName>
    </submittedName>
</protein>
<keyword evidence="1" id="KW-0378">Hydrolase</keyword>
<dbReference type="InterPro" id="IPR008979">
    <property type="entry name" value="Galactose-bd-like_sf"/>
</dbReference>
<feature type="transmembrane region" description="Helical" evidence="3">
    <location>
        <begin position="223"/>
        <end position="240"/>
    </location>
</feature>
<dbReference type="Proteomes" id="UP000479132">
    <property type="component" value="Unassembled WGS sequence"/>
</dbReference>
<dbReference type="InterPro" id="IPR001932">
    <property type="entry name" value="PPM-type_phosphatase-like_dom"/>
</dbReference>
<proteinExistence type="predicted"/>
<keyword evidence="2" id="KW-0175">Coiled coil</keyword>
<dbReference type="Gene3D" id="2.60.120.260">
    <property type="entry name" value="Galactose-binding domain-like"/>
    <property type="match status" value="1"/>
</dbReference>
<evidence type="ECO:0000256" key="2">
    <source>
        <dbReference type="SAM" id="Coils"/>
    </source>
</evidence>
<evidence type="ECO:0000256" key="1">
    <source>
        <dbReference type="ARBA" id="ARBA00022801"/>
    </source>
</evidence>
<dbReference type="EMBL" id="JAALLS010000006">
    <property type="protein sequence ID" value="NGP87885.1"/>
    <property type="molecule type" value="Genomic_DNA"/>
</dbReference>
<feature type="transmembrane region" description="Helical" evidence="3">
    <location>
        <begin position="336"/>
        <end position="354"/>
    </location>
</feature>
<evidence type="ECO:0000313" key="5">
    <source>
        <dbReference type="EMBL" id="NGP87885.1"/>
    </source>
</evidence>
<accession>A0A6M1T3T8</accession>
<dbReference type="SUPFAM" id="SSF49785">
    <property type="entry name" value="Galactose-binding domain-like"/>
    <property type="match status" value="1"/>
</dbReference>
<keyword evidence="3" id="KW-0812">Transmembrane</keyword>